<organism evidence="6 7">
    <name type="scientific">Sandaracinus amylolyticus</name>
    <dbReference type="NCBI Taxonomy" id="927083"/>
    <lineage>
        <taxon>Bacteria</taxon>
        <taxon>Pseudomonadati</taxon>
        <taxon>Myxococcota</taxon>
        <taxon>Polyangia</taxon>
        <taxon>Polyangiales</taxon>
        <taxon>Sandaracinaceae</taxon>
        <taxon>Sandaracinus</taxon>
    </lineage>
</organism>
<comment type="subcellular location">
    <subcellularLocation>
        <location evidence="1">Membrane</location>
        <topology evidence="1">Multi-pass membrane protein</topology>
    </subcellularLocation>
</comment>
<evidence type="ECO:0000313" key="7">
    <source>
        <dbReference type="Proteomes" id="UP000034883"/>
    </source>
</evidence>
<feature type="transmembrane region" description="Helical" evidence="5">
    <location>
        <begin position="97"/>
        <end position="120"/>
    </location>
</feature>
<dbReference type="GO" id="GO:0016020">
    <property type="term" value="C:membrane"/>
    <property type="evidence" value="ECO:0007669"/>
    <property type="project" value="UniProtKB-SubCell"/>
</dbReference>
<dbReference type="STRING" id="927083.DB32_000998"/>
<dbReference type="InterPro" id="IPR004710">
    <property type="entry name" value="Bilac:Na_transpt"/>
</dbReference>
<dbReference type="PANTHER" id="PTHR10361:SF28">
    <property type="entry name" value="P3 PROTEIN-RELATED"/>
    <property type="match status" value="1"/>
</dbReference>
<evidence type="ECO:0000256" key="3">
    <source>
        <dbReference type="ARBA" id="ARBA00022989"/>
    </source>
</evidence>
<accession>A0A0F6SDQ4</accession>
<feature type="transmembrane region" description="Helical" evidence="5">
    <location>
        <begin position="135"/>
        <end position="154"/>
    </location>
</feature>
<feature type="transmembrane region" description="Helical" evidence="5">
    <location>
        <begin position="40"/>
        <end position="59"/>
    </location>
</feature>
<feature type="transmembrane region" description="Helical" evidence="5">
    <location>
        <begin position="6"/>
        <end position="28"/>
    </location>
</feature>
<feature type="transmembrane region" description="Helical" evidence="5">
    <location>
        <begin position="166"/>
        <end position="187"/>
    </location>
</feature>
<dbReference type="Pfam" id="PF01758">
    <property type="entry name" value="SBF"/>
    <property type="match status" value="1"/>
</dbReference>
<keyword evidence="7" id="KW-1185">Reference proteome</keyword>
<evidence type="ECO:0000256" key="1">
    <source>
        <dbReference type="ARBA" id="ARBA00004141"/>
    </source>
</evidence>
<dbReference type="EMBL" id="CP011125">
    <property type="protein sequence ID" value="AKF03849.1"/>
    <property type="molecule type" value="Genomic_DNA"/>
</dbReference>
<name>A0A0F6SDQ4_9BACT</name>
<dbReference type="Gene3D" id="1.20.1530.20">
    <property type="match status" value="1"/>
</dbReference>
<evidence type="ECO:0000313" key="6">
    <source>
        <dbReference type="EMBL" id="AKF03849.1"/>
    </source>
</evidence>
<protein>
    <submittedName>
        <fullName evidence="6">Putative sodium dependent transporter</fullName>
    </submittedName>
</protein>
<evidence type="ECO:0000256" key="5">
    <source>
        <dbReference type="SAM" id="Phobius"/>
    </source>
</evidence>
<sequence>MDLQHAFALSLKIAIAAMTVATGLATSTGDLAYLARRRGLLARSLLATVVIAPLIAIALCRALPVGTAGSIAIIAGALAPGMPSVPRTGGKLGGNAAYGCSLLVVTSALGVLTVPLWLSVVGRVVGTTPDVPPLAIARTLALGILVPLGVGLAIRRLAPSLADRLVKPVGALATALLPGLALVLLLVEVHVLRQLEWPVLVAMAAAPVIALAVGHALGGPDPRDRTVLAIANATRFPALAALIATTSFPRVPAMPVVIAYLLIALAIALPYELWRKRVHGRAETERPERLPTGVLAGEPAA</sequence>
<keyword evidence="3 5" id="KW-1133">Transmembrane helix</keyword>
<gene>
    <name evidence="6" type="ORF">DB32_000998</name>
</gene>
<evidence type="ECO:0000256" key="2">
    <source>
        <dbReference type="ARBA" id="ARBA00022692"/>
    </source>
</evidence>
<dbReference type="OrthoDB" id="5380820at2"/>
<dbReference type="InterPro" id="IPR002657">
    <property type="entry name" value="BilAc:Na_symport/Acr3"/>
</dbReference>
<reference evidence="6 7" key="1">
    <citation type="submission" date="2015-03" db="EMBL/GenBank/DDBJ databases">
        <title>Genome assembly of Sandaracinus amylolyticus DSM 53668.</title>
        <authorList>
            <person name="Sharma G."/>
            <person name="Subramanian S."/>
        </authorList>
    </citation>
    <scope>NUCLEOTIDE SEQUENCE [LARGE SCALE GENOMIC DNA]</scope>
    <source>
        <strain evidence="6 7">DSM 53668</strain>
    </source>
</reference>
<dbReference type="KEGG" id="samy:DB32_000998"/>
<dbReference type="AlphaFoldDB" id="A0A0F6SDQ4"/>
<feature type="transmembrane region" description="Helical" evidence="5">
    <location>
        <begin position="251"/>
        <end position="271"/>
    </location>
</feature>
<dbReference type="PANTHER" id="PTHR10361">
    <property type="entry name" value="SODIUM-BILE ACID COTRANSPORTER"/>
    <property type="match status" value="1"/>
</dbReference>
<evidence type="ECO:0000256" key="4">
    <source>
        <dbReference type="ARBA" id="ARBA00023136"/>
    </source>
</evidence>
<feature type="transmembrane region" description="Helical" evidence="5">
    <location>
        <begin position="199"/>
        <end position="219"/>
    </location>
</feature>
<feature type="transmembrane region" description="Helical" evidence="5">
    <location>
        <begin position="226"/>
        <end position="245"/>
    </location>
</feature>
<dbReference type="Proteomes" id="UP000034883">
    <property type="component" value="Chromosome"/>
</dbReference>
<keyword evidence="2 5" id="KW-0812">Transmembrane</keyword>
<feature type="transmembrane region" description="Helical" evidence="5">
    <location>
        <begin position="65"/>
        <end position="85"/>
    </location>
</feature>
<dbReference type="InterPro" id="IPR038770">
    <property type="entry name" value="Na+/solute_symporter_sf"/>
</dbReference>
<keyword evidence="4 5" id="KW-0472">Membrane</keyword>
<proteinExistence type="predicted"/>
<dbReference type="RefSeq" id="WP_053231262.1">
    <property type="nucleotide sequence ID" value="NZ_CP011125.1"/>
</dbReference>